<dbReference type="RefSeq" id="XP_039133269.1">
    <property type="nucleotide sequence ID" value="XM_039277335.1"/>
</dbReference>
<dbReference type="PROSITE" id="PS50158">
    <property type="entry name" value="ZF_CCHC"/>
    <property type="match status" value="1"/>
</dbReference>
<evidence type="ECO:0000256" key="2">
    <source>
        <dbReference type="SAM" id="MobiDB-lite"/>
    </source>
</evidence>
<dbReference type="SUPFAM" id="SSF57756">
    <property type="entry name" value="Retrovirus zinc finger-like domains"/>
    <property type="match status" value="1"/>
</dbReference>
<dbReference type="GO" id="GO:0008270">
    <property type="term" value="F:zinc ion binding"/>
    <property type="evidence" value="ECO:0007669"/>
    <property type="project" value="UniProtKB-KW"/>
</dbReference>
<dbReference type="Gene3D" id="4.10.60.10">
    <property type="entry name" value="Zinc finger, CCHC-type"/>
    <property type="match status" value="1"/>
</dbReference>
<organism evidence="4 5">
    <name type="scientific">Dioscorea cayennensis subsp. rotundata</name>
    <name type="common">White Guinea yam</name>
    <name type="synonym">Dioscorea rotundata</name>
    <dbReference type="NCBI Taxonomy" id="55577"/>
    <lineage>
        <taxon>Eukaryota</taxon>
        <taxon>Viridiplantae</taxon>
        <taxon>Streptophyta</taxon>
        <taxon>Embryophyta</taxon>
        <taxon>Tracheophyta</taxon>
        <taxon>Spermatophyta</taxon>
        <taxon>Magnoliopsida</taxon>
        <taxon>Liliopsida</taxon>
        <taxon>Dioscoreales</taxon>
        <taxon>Dioscoreaceae</taxon>
        <taxon>Dioscorea</taxon>
    </lineage>
</organism>
<feature type="compositionally biased region" description="Acidic residues" evidence="2">
    <location>
        <begin position="240"/>
        <end position="274"/>
    </location>
</feature>
<sequence>MDYNLQVDLILQSLPDSFSQFIVNFNMNDIECTLAGPLNKLVSTQSQMKTKGKDVVALTISTSRPLKPKKKKMAKKQNALAPKAVEGVGQNKGKALVVCASESSKQASKCFHCGEADHWKRHCPQLIADGSTGRIVEMLDALEAMAEDTQPIPPRAMILGRKYRSFVSSWIEPMQEEADIGKEIGYIVRTVDEELDELISRIKLEDGNIEFWKSRFLGEGLNNVPNNQAEVEKSDSSDMLYDDGDEGEDASKETEDDEVDEEEEVEQQEEEVEQTENQAVDSIKDKEAQRLKPLQMIDMSSVVKGF</sequence>
<evidence type="ECO:0000256" key="1">
    <source>
        <dbReference type="PROSITE-ProRule" id="PRU00047"/>
    </source>
</evidence>
<reference evidence="5" key="1">
    <citation type="submission" date="2025-08" db="UniProtKB">
        <authorList>
            <consortium name="RefSeq"/>
        </authorList>
    </citation>
    <scope>IDENTIFICATION</scope>
</reference>
<dbReference type="GO" id="GO:0003676">
    <property type="term" value="F:nucleic acid binding"/>
    <property type="evidence" value="ECO:0007669"/>
    <property type="project" value="InterPro"/>
</dbReference>
<feature type="region of interest" description="Disordered" evidence="2">
    <location>
        <begin position="223"/>
        <end position="287"/>
    </location>
</feature>
<evidence type="ECO:0000259" key="3">
    <source>
        <dbReference type="PROSITE" id="PS50158"/>
    </source>
</evidence>
<name>A0AB40C1R8_DIOCR</name>
<feature type="domain" description="CCHC-type" evidence="3">
    <location>
        <begin position="109"/>
        <end position="125"/>
    </location>
</feature>
<accession>A0AB40C1R8</accession>
<keyword evidence="1" id="KW-0862">Zinc</keyword>
<protein>
    <submittedName>
        <fullName evidence="5">Uncharacterized protein LOC120270327</fullName>
    </submittedName>
</protein>
<dbReference type="SMART" id="SM00343">
    <property type="entry name" value="ZnF_C2HC"/>
    <property type="match status" value="1"/>
</dbReference>
<proteinExistence type="predicted"/>
<keyword evidence="4" id="KW-1185">Reference proteome</keyword>
<dbReference type="InterPro" id="IPR036875">
    <property type="entry name" value="Znf_CCHC_sf"/>
</dbReference>
<dbReference type="InterPro" id="IPR001878">
    <property type="entry name" value="Znf_CCHC"/>
</dbReference>
<keyword evidence="1" id="KW-0863">Zinc-finger</keyword>
<dbReference type="AlphaFoldDB" id="A0AB40C1R8"/>
<dbReference type="Proteomes" id="UP001515500">
    <property type="component" value="Chromosome 10"/>
</dbReference>
<gene>
    <name evidence="5" type="primary">LOC120270327</name>
</gene>
<keyword evidence="1" id="KW-0479">Metal-binding</keyword>
<evidence type="ECO:0000313" key="5">
    <source>
        <dbReference type="RefSeq" id="XP_039133269.1"/>
    </source>
</evidence>
<dbReference type="GeneID" id="120270327"/>
<evidence type="ECO:0000313" key="4">
    <source>
        <dbReference type="Proteomes" id="UP001515500"/>
    </source>
</evidence>